<dbReference type="RefSeq" id="WP_025260326.1">
    <property type="nucleotide sequence ID" value="NZ_BLVX01000009.1"/>
</dbReference>
<protein>
    <recommendedName>
        <fullName evidence="3">Lipoprotein</fullName>
    </recommendedName>
</protein>
<gene>
    <name evidence="1" type="ORF">PSCICP_50670</name>
</gene>
<accession>A0ABQ1DVP4</accession>
<evidence type="ECO:0000313" key="2">
    <source>
        <dbReference type="Proteomes" id="UP000614982"/>
    </source>
</evidence>
<dbReference type="GeneID" id="45542766"/>
<dbReference type="PROSITE" id="PS51257">
    <property type="entry name" value="PROKAR_LIPOPROTEIN"/>
    <property type="match status" value="1"/>
</dbReference>
<evidence type="ECO:0000313" key="1">
    <source>
        <dbReference type="EMBL" id="GFM95095.1"/>
    </source>
</evidence>
<keyword evidence="2" id="KW-1185">Reference proteome</keyword>
<dbReference type="Proteomes" id="UP000614982">
    <property type="component" value="Unassembled WGS sequence"/>
</dbReference>
<name>A0ABQ1DVP4_PSECI</name>
<reference evidence="1 2" key="1">
    <citation type="submission" date="2020-05" db="EMBL/GenBank/DDBJ databases">
        <title>Genetic diversity of Pseudomonas cichorii.</title>
        <authorList>
            <person name="Tani S."/>
            <person name="Yagi H."/>
            <person name="Hashimoto S."/>
            <person name="Iiyama K."/>
            <person name="Furuya N."/>
        </authorList>
    </citation>
    <scope>NUCLEOTIDE SEQUENCE [LARGE SCALE GENOMIC DNA]</scope>
    <source>
        <strain evidence="1 2">LMG 2162</strain>
    </source>
</reference>
<sequence length="175" mass="19387">MEFVRNRFTAVSILAALALSGCTSYPPETKTNYGPGKVDIVSRKYVCYTDAQIINGERTLVNLCGRSHSGFSFKDEPQIWAGIGHQMPPKFQLSDAIEGTKVPIKDKIGLLKCEPLKQETSTAARETFCKVTLNDQVLVSAQIIFEPLSESRMDEQPANPLTRPISSLIETLQRP</sequence>
<evidence type="ECO:0008006" key="3">
    <source>
        <dbReference type="Google" id="ProtNLM"/>
    </source>
</evidence>
<organism evidence="1 2">
    <name type="scientific">Pseudomonas cichorii</name>
    <dbReference type="NCBI Taxonomy" id="36746"/>
    <lineage>
        <taxon>Bacteria</taxon>
        <taxon>Pseudomonadati</taxon>
        <taxon>Pseudomonadota</taxon>
        <taxon>Gammaproteobacteria</taxon>
        <taxon>Pseudomonadales</taxon>
        <taxon>Pseudomonadaceae</taxon>
        <taxon>Pseudomonas</taxon>
    </lineage>
</organism>
<dbReference type="EMBL" id="BLWA01000037">
    <property type="protein sequence ID" value="GFM95095.1"/>
    <property type="molecule type" value="Genomic_DNA"/>
</dbReference>
<comment type="caution">
    <text evidence="1">The sequence shown here is derived from an EMBL/GenBank/DDBJ whole genome shotgun (WGS) entry which is preliminary data.</text>
</comment>
<proteinExistence type="predicted"/>